<keyword evidence="3" id="KW-1185">Reference proteome</keyword>
<dbReference type="SUPFAM" id="SSF51445">
    <property type="entry name" value="(Trans)glycosidases"/>
    <property type="match status" value="1"/>
</dbReference>
<dbReference type="Proteomes" id="UP000009282">
    <property type="component" value="Chromosome"/>
</dbReference>
<gene>
    <name evidence="2" type="ordered locus">GNIT_3235</name>
</gene>
<dbReference type="OrthoDB" id="9758603at2"/>
<name>G4QE55_GLANF</name>
<dbReference type="RefSeq" id="WP_014110200.1">
    <property type="nucleotide sequence ID" value="NC_016041.1"/>
</dbReference>
<organism evidence="2 3">
    <name type="scientific">Glaciecola nitratireducens (strain JCM 12485 / KCTC 12276 / FR1064)</name>
    <dbReference type="NCBI Taxonomy" id="1085623"/>
    <lineage>
        <taxon>Bacteria</taxon>
        <taxon>Pseudomonadati</taxon>
        <taxon>Pseudomonadota</taxon>
        <taxon>Gammaproteobacteria</taxon>
        <taxon>Alteromonadales</taxon>
        <taxon>Alteromonadaceae</taxon>
        <taxon>Brumicola</taxon>
    </lineage>
</organism>
<evidence type="ECO:0000256" key="1">
    <source>
        <dbReference type="SAM" id="SignalP"/>
    </source>
</evidence>
<evidence type="ECO:0000313" key="3">
    <source>
        <dbReference type="Proteomes" id="UP000009282"/>
    </source>
</evidence>
<dbReference type="KEGG" id="gni:GNIT_3235"/>
<proteinExistence type="predicted"/>
<evidence type="ECO:0008006" key="4">
    <source>
        <dbReference type="Google" id="ProtNLM"/>
    </source>
</evidence>
<reference evidence="2 3" key="1">
    <citation type="journal article" date="2011" name="J. Bacteriol.">
        <title>Complete genome sequence of seawater bacterium Glaciecola nitratireducens FR1064T.</title>
        <authorList>
            <person name="Bian F."/>
            <person name="Qin Q.L."/>
            <person name="Xie B.B."/>
            <person name="Shu Y.L."/>
            <person name="Zhang X.Y."/>
            <person name="Yu Y."/>
            <person name="Chen B."/>
            <person name="Chen X.L."/>
            <person name="Zhou B.C."/>
            <person name="Zhang Y.Z."/>
        </authorList>
    </citation>
    <scope>NUCLEOTIDE SEQUENCE [LARGE SCALE GENOMIC DNA]</scope>
    <source>
        <strain evidence="3">JCM 12485 / KCTC 12276 / FR1064</strain>
    </source>
</reference>
<dbReference type="Gene3D" id="3.20.20.80">
    <property type="entry name" value="Glycosidases"/>
    <property type="match status" value="1"/>
</dbReference>
<sequence>MKPGKFLLSAFVISMASVLIFCNAASALNGLSEDSLTPSHTVVNNIIETKKQTPIKVEIIEENGSYQLLRGGKPYQVRGAGIGSTDLASLVKFGGNSMRNWAVDNHAEPAQQLLDRAHAMGITVSLCLEFARERHGFDYNDPVAVARQLAKNTARVEKYKDHPALLTWIIGNEVNFGFTNPKVFDAVNDTAKMIKEIDPYHPTTTALAGFDKRALAAIEERAPDLDFVSFQLYADLLNLPKYIQDSGYDKPYFVTEWGAVGHWEVHKTKWGAPIENTSSEKANNYAKSYSQVLQPYSGKAIGNYVFLWGQKQEKTPTWYGMFLATGEKTEAVDVMYHIWNGVWPENRVPQISQIMLDNQVAFDDVYLRSGKVYQASVEVVDADGDDIRYLWEIRPESTSDKVGGDAEYVPPLVEGVIKNHDAVIKLTAPDKAGAYRLFVYAFDGNNNAAHANIPFYVK</sequence>
<dbReference type="InterPro" id="IPR017853">
    <property type="entry name" value="GH"/>
</dbReference>
<protein>
    <recommendedName>
        <fullName evidence="4">Glycoside hydrolase family 2 catalytic domain-containing protein</fullName>
    </recommendedName>
</protein>
<dbReference type="EMBL" id="CP003060">
    <property type="protein sequence ID" value="AEP31329.1"/>
    <property type="molecule type" value="Genomic_DNA"/>
</dbReference>
<keyword evidence="1" id="KW-0732">Signal</keyword>
<dbReference type="HOGENOM" id="CLU_034725_0_0_6"/>
<dbReference type="AlphaFoldDB" id="G4QE55"/>
<feature type="chain" id="PRO_5003467753" description="Glycoside hydrolase family 2 catalytic domain-containing protein" evidence="1">
    <location>
        <begin position="28"/>
        <end position="458"/>
    </location>
</feature>
<dbReference type="eggNOG" id="COG3250">
    <property type="taxonomic scope" value="Bacteria"/>
</dbReference>
<feature type="signal peptide" evidence="1">
    <location>
        <begin position="1"/>
        <end position="27"/>
    </location>
</feature>
<accession>G4QE55</accession>
<evidence type="ECO:0000313" key="2">
    <source>
        <dbReference type="EMBL" id="AEP31329.1"/>
    </source>
</evidence>
<dbReference type="STRING" id="1085623.GNIT_3235"/>